<dbReference type="KEGG" id="adl:AURDEDRAFT_129613"/>
<feature type="compositionally biased region" description="Polar residues" evidence="1">
    <location>
        <begin position="209"/>
        <end position="230"/>
    </location>
</feature>
<protein>
    <recommendedName>
        <fullName evidence="4">C2H2-type domain-containing protein</fullName>
    </recommendedName>
</protein>
<dbReference type="AlphaFoldDB" id="J0CZQ5"/>
<dbReference type="InParanoid" id="J0CZQ5"/>
<proteinExistence type="predicted"/>
<gene>
    <name evidence="2" type="ORF">AURDEDRAFT_129613</name>
</gene>
<name>J0CZQ5_AURST</name>
<evidence type="ECO:0000313" key="2">
    <source>
        <dbReference type="EMBL" id="EJD37222.1"/>
    </source>
</evidence>
<evidence type="ECO:0008006" key="4">
    <source>
        <dbReference type="Google" id="ProtNLM"/>
    </source>
</evidence>
<sequence>MPPISQSTQGGYIQTGHPPSDRLLWAQDPSSQTNTATTHAPLRARLPTAGNAQPGLVLPGGGPARPFAFGSDDHATFDVAVPPGPGILANLPSSGFEDTSPEGVPSQSDPGPGFDMDALYNDPHMQWLFVLDLYEIFSGRANSYEEIWDRYYGRQTNSSSTPELGPHAQEKQNIILRPIPTPDEVDMIANVMLIASLPPQTDVPVQPKTPRNQAVSRNNGQMNTKRSATHTKPCSVCAAAGRTTWHTPRGFTRHQKTHTTPPVACILCGVTIDGRGDMATRHRSTGRCAVFKQLKARGDHMVPIWADYWKMREHEQWGAGAHIKFAFQ</sequence>
<dbReference type="EMBL" id="JH687845">
    <property type="protein sequence ID" value="EJD37222.1"/>
    <property type="molecule type" value="Genomic_DNA"/>
</dbReference>
<feature type="compositionally biased region" description="Polar residues" evidence="1">
    <location>
        <begin position="1"/>
        <end position="12"/>
    </location>
</feature>
<organism evidence="2 3">
    <name type="scientific">Auricularia subglabra (strain TFB-10046 / SS5)</name>
    <name type="common">White-rot fungus</name>
    <name type="synonym">Auricularia delicata (strain TFB10046)</name>
    <dbReference type="NCBI Taxonomy" id="717982"/>
    <lineage>
        <taxon>Eukaryota</taxon>
        <taxon>Fungi</taxon>
        <taxon>Dikarya</taxon>
        <taxon>Basidiomycota</taxon>
        <taxon>Agaricomycotina</taxon>
        <taxon>Agaricomycetes</taxon>
        <taxon>Auriculariales</taxon>
        <taxon>Auriculariaceae</taxon>
        <taxon>Auricularia</taxon>
    </lineage>
</organism>
<keyword evidence="3" id="KW-1185">Reference proteome</keyword>
<accession>J0CZQ5</accession>
<dbReference type="Proteomes" id="UP000006514">
    <property type="component" value="Unassembled WGS sequence"/>
</dbReference>
<evidence type="ECO:0000256" key="1">
    <source>
        <dbReference type="SAM" id="MobiDB-lite"/>
    </source>
</evidence>
<evidence type="ECO:0000313" key="3">
    <source>
        <dbReference type="Proteomes" id="UP000006514"/>
    </source>
</evidence>
<feature type="compositionally biased region" description="Polar residues" evidence="1">
    <location>
        <begin position="28"/>
        <end position="38"/>
    </location>
</feature>
<feature type="region of interest" description="Disordered" evidence="1">
    <location>
        <begin position="1"/>
        <end position="54"/>
    </location>
</feature>
<feature type="region of interest" description="Disordered" evidence="1">
    <location>
        <begin position="201"/>
        <end position="230"/>
    </location>
</feature>
<reference evidence="3" key="1">
    <citation type="journal article" date="2012" name="Science">
        <title>The Paleozoic origin of enzymatic lignin decomposition reconstructed from 31 fungal genomes.</title>
        <authorList>
            <person name="Floudas D."/>
            <person name="Binder M."/>
            <person name="Riley R."/>
            <person name="Barry K."/>
            <person name="Blanchette R.A."/>
            <person name="Henrissat B."/>
            <person name="Martinez A.T."/>
            <person name="Otillar R."/>
            <person name="Spatafora J.W."/>
            <person name="Yadav J.S."/>
            <person name="Aerts A."/>
            <person name="Benoit I."/>
            <person name="Boyd A."/>
            <person name="Carlson A."/>
            <person name="Copeland A."/>
            <person name="Coutinho P.M."/>
            <person name="de Vries R.P."/>
            <person name="Ferreira P."/>
            <person name="Findley K."/>
            <person name="Foster B."/>
            <person name="Gaskell J."/>
            <person name="Glotzer D."/>
            <person name="Gorecki P."/>
            <person name="Heitman J."/>
            <person name="Hesse C."/>
            <person name="Hori C."/>
            <person name="Igarashi K."/>
            <person name="Jurgens J.A."/>
            <person name="Kallen N."/>
            <person name="Kersten P."/>
            <person name="Kohler A."/>
            <person name="Kuees U."/>
            <person name="Kumar T.K.A."/>
            <person name="Kuo A."/>
            <person name="LaButti K."/>
            <person name="Larrondo L.F."/>
            <person name="Lindquist E."/>
            <person name="Ling A."/>
            <person name="Lombard V."/>
            <person name="Lucas S."/>
            <person name="Lundell T."/>
            <person name="Martin R."/>
            <person name="McLaughlin D.J."/>
            <person name="Morgenstern I."/>
            <person name="Morin E."/>
            <person name="Murat C."/>
            <person name="Nagy L.G."/>
            <person name="Nolan M."/>
            <person name="Ohm R.A."/>
            <person name="Patyshakuliyeva A."/>
            <person name="Rokas A."/>
            <person name="Ruiz-Duenas F.J."/>
            <person name="Sabat G."/>
            <person name="Salamov A."/>
            <person name="Samejima M."/>
            <person name="Schmutz J."/>
            <person name="Slot J.C."/>
            <person name="St John F."/>
            <person name="Stenlid J."/>
            <person name="Sun H."/>
            <person name="Sun S."/>
            <person name="Syed K."/>
            <person name="Tsang A."/>
            <person name="Wiebenga A."/>
            <person name="Young D."/>
            <person name="Pisabarro A."/>
            <person name="Eastwood D.C."/>
            <person name="Martin F."/>
            <person name="Cullen D."/>
            <person name="Grigoriev I.V."/>
            <person name="Hibbett D.S."/>
        </authorList>
    </citation>
    <scope>NUCLEOTIDE SEQUENCE [LARGE SCALE GENOMIC DNA]</scope>
    <source>
        <strain evidence="3">TFB10046</strain>
    </source>
</reference>